<accession>A0AAU7P5G2</accession>
<protein>
    <submittedName>
        <fullName evidence="2">Uncharacterized protein</fullName>
    </submittedName>
</protein>
<reference evidence="2" key="1">
    <citation type="submission" date="2024-02" db="EMBL/GenBank/DDBJ databases">
        <title>Complete genome sequence of Xanthomonas sp. 10-10.</title>
        <authorList>
            <person name="Biessy A."/>
            <person name="Ciotola M."/>
            <person name="Cadieux M."/>
            <person name="Soufiane B."/>
            <person name="Laforest M."/>
            <person name="Filion M."/>
        </authorList>
    </citation>
    <scope>NUCLEOTIDE SEQUENCE</scope>
    <source>
        <strain evidence="2">10-10</strain>
    </source>
</reference>
<evidence type="ECO:0000313" key="2">
    <source>
        <dbReference type="EMBL" id="XBS36897.1"/>
    </source>
</evidence>
<name>A0AAU7P5G2_9XANT</name>
<proteinExistence type="predicted"/>
<organism evidence="2">
    <name type="scientific">Xanthomonas sp. 10-10</name>
    <dbReference type="NCBI Taxonomy" id="3115848"/>
    <lineage>
        <taxon>Bacteria</taxon>
        <taxon>Pseudomonadati</taxon>
        <taxon>Pseudomonadota</taxon>
        <taxon>Gammaproteobacteria</taxon>
        <taxon>Lysobacterales</taxon>
        <taxon>Lysobacteraceae</taxon>
        <taxon>Xanthomonas</taxon>
    </lineage>
</organism>
<gene>
    <name evidence="2" type="ORF">VZ068_15690</name>
</gene>
<feature type="compositionally biased region" description="Polar residues" evidence="1">
    <location>
        <begin position="38"/>
        <end position="49"/>
    </location>
</feature>
<evidence type="ECO:0000256" key="1">
    <source>
        <dbReference type="SAM" id="MobiDB-lite"/>
    </source>
</evidence>
<sequence length="116" mass="12442">MWATTRRAHGGCPVRRLARLRHDHRHADGNADALSSYGGDSTGASSASRQEFPVDADSIAVCKRSGGVASSKNALTIEVEPGRRVAYELSRPDGRLFRVAFDLTRPVAMPPAPWGG</sequence>
<dbReference type="AlphaFoldDB" id="A0AAU7P5G2"/>
<dbReference type="EMBL" id="CP144460">
    <property type="protein sequence ID" value="XBS36897.1"/>
    <property type="molecule type" value="Genomic_DNA"/>
</dbReference>
<dbReference type="RefSeq" id="WP_349655808.1">
    <property type="nucleotide sequence ID" value="NZ_CP144460.1"/>
</dbReference>
<feature type="region of interest" description="Disordered" evidence="1">
    <location>
        <begin position="23"/>
        <end position="51"/>
    </location>
</feature>